<reference evidence="2 3" key="1">
    <citation type="submission" date="2019-04" db="EMBL/GenBank/DDBJ databases">
        <title>Microbes associate with the intestines of laboratory mice.</title>
        <authorList>
            <person name="Navarre W."/>
            <person name="Wong E."/>
            <person name="Huang K."/>
            <person name="Tropini C."/>
            <person name="Ng K."/>
            <person name="Yu B."/>
        </authorList>
    </citation>
    <scope>NUCLEOTIDE SEQUENCE [LARGE SCALE GENOMIC DNA]</scope>
    <source>
        <strain evidence="2 3">NM61_E11</strain>
    </source>
</reference>
<sequence length="127" mass="14121">MDNQEAKQRILNKLRNIVFLLLGITVLFLSIQSIAQAKGNLGGILGNVVWFLLSLIVLMQAVISIIRELKELPSKQRLYQLSDWAILISGIILGNAGYFAKQNSLLLIGIVLFIAGCIPIHDRPKKK</sequence>
<gene>
    <name evidence="2" type="ORF">E5351_05400</name>
</gene>
<name>A0A4S2BL30_9LACO</name>
<dbReference type="Proteomes" id="UP000309117">
    <property type="component" value="Unassembled WGS sequence"/>
</dbReference>
<evidence type="ECO:0000313" key="3">
    <source>
        <dbReference type="Proteomes" id="UP000309117"/>
    </source>
</evidence>
<organism evidence="2 3">
    <name type="scientific">Lactobacillus intestinalis</name>
    <dbReference type="NCBI Taxonomy" id="151781"/>
    <lineage>
        <taxon>Bacteria</taxon>
        <taxon>Bacillati</taxon>
        <taxon>Bacillota</taxon>
        <taxon>Bacilli</taxon>
        <taxon>Lactobacillales</taxon>
        <taxon>Lactobacillaceae</taxon>
        <taxon>Lactobacillus</taxon>
    </lineage>
</organism>
<keyword evidence="1" id="KW-0812">Transmembrane</keyword>
<evidence type="ECO:0008006" key="4">
    <source>
        <dbReference type="Google" id="ProtNLM"/>
    </source>
</evidence>
<feature type="transmembrane region" description="Helical" evidence="1">
    <location>
        <begin position="78"/>
        <end position="98"/>
    </location>
</feature>
<keyword evidence="1" id="KW-1133">Transmembrane helix</keyword>
<dbReference type="EMBL" id="SRYV01000008">
    <property type="protein sequence ID" value="TGY15587.1"/>
    <property type="molecule type" value="Genomic_DNA"/>
</dbReference>
<dbReference type="AlphaFoldDB" id="A0A4S2BL30"/>
<protein>
    <recommendedName>
        <fullName evidence="4">Transporter</fullName>
    </recommendedName>
</protein>
<evidence type="ECO:0000313" key="2">
    <source>
        <dbReference type="EMBL" id="TGY15587.1"/>
    </source>
</evidence>
<accession>A0A4S2BL30</accession>
<comment type="caution">
    <text evidence="2">The sequence shown here is derived from an EMBL/GenBank/DDBJ whole genome shotgun (WGS) entry which is preliminary data.</text>
</comment>
<feature type="transmembrane region" description="Helical" evidence="1">
    <location>
        <begin position="104"/>
        <end position="121"/>
    </location>
</feature>
<feature type="transmembrane region" description="Helical" evidence="1">
    <location>
        <begin position="47"/>
        <end position="66"/>
    </location>
</feature>
<proteinExistence type="predicted"/>
<keyword evidence="1" id="KW-0472">Membrane</keyword>
<evidence type="ECO:0000256" key="1">
    <source>
        <dbReference type="SAM" id="Phobius"/>
    </source>
</evidence>
<dbReference type="RefSeq" id="WP_004045496.1">
    <property type="nucleotide sequence ID" value="NZ_AQFR02000003.1"/>
</dbReference>